<sequence>AIGVSKWRHMYEQRRWIFLYLRERLDWSRMFGEHRRLCWRGVLQRSHLHRPSWGVLLQVYTWKD</sequence>
<evidence type="ECO:0000313" key="2">
    <source>
        <dbReference type="Proteomes" id="UP000324832"/>
    </source>
</evidence>
<dbReference type="AlphaFoldDB" id="A0A5E4QJB4"/>
<dbReference type="Proteomes" id="UP000324832">
    <property type="component" value="Unassembled WGS sequence"/>
</dbReference>
<reference evidence="1 2" key="1">
    <citation type="submission" date="2017-07" db="EMBL/GenBank/DDBJ databases">
        <authorList>
            <person name="Talla V."/>
            <person name="Backstrom N."/>
        </authorList>
    </citation>
    <scope>NUCLEOTIDE SEQUENCE [LARGE SCALE GENOMIC DNA]</scope>
</reference>
<keyword evidence="2" id="KW-1185">Reference proteome</keyword>
<protein>
    <submittedName>
        <fullName evidence="1">Uncharacterized protein</fullName>
    </submittedName>
</protein>
<accession>A0A5E4QJB4</accession>
<gene>
    <name evidence="1" type="ORF">LSINAPIS_LOCUS8464</name>
</gene>
<name>A0A5E4QJB4_9NEOP</name>
<proteinExistence type="predicted"/>
<feature type="non-terminal residue" evidence="1">
    <location>
        <position position="64"/>
    </location>
</feature>
<evidence type="ECO:0000313" key="1">
    <source>
        <dbReference type="EMBL" id="VVC97097.1"/>
    </source>
</evidence>
<organism evidence="1 2">
    <name type="scientific">Leptidea sinapis</name>
    <dbReference type="NCBI Taxonomy" id="189913"/>
    <lineage>
        <taxon>Eukaryota</taxon>
        <taxon>Metazoa</taxon>
        <taxon>Ecdysozoa</taxon>
        <taxon>Arthropoda</taxon>
        <taxon>Hexapoda</taxon>
        <taxon>Insecta</taxon>
        <taxon>Pterygota</taxon>
        <taxon>Neoptera</taxon>
        <taxon>Endopterygota</taxon>
        <taxon>Lepidoptera</taxon>
        <taxon>Glossata</taxon>
        <taxon>Ditrysia</taxon>
        <taxon>Papilionoidea</taxon>
        <taxon>Pieridae</taxon>
        <taxon>Dismorphiinae</taxon>
        <taxon>Leptidea</taxon>
    </lineage>
</organism>
<feature type="non-terminal residue" evidence="1">
    <location>
        <position position="1"/>
    </location>
</feature>
<dbReference type="EMBL" id="FZQP02003003">
    <property type="protein sequence ID" value="VVC97097.1"/>
    <property type="molecule type" value="Genomic_DNA"/>
</dbReference>